<dbReference type="RefSeq" id="WP_155166630.1">
    <property type="nucleotide sequence ID" value="NZ_CBCXZU010000008.1"/>
</dbReference>
<evidence type="ECO:0000313" key="1">
    <source>
        <dbReference type="EMBL" id="MDC6638396.1"/>
    </source>
</evidence>
<dbReference type="Proteomes" id="UP001149314">
    <property type="component" value="Unassembled WGS sequence"/>
</dbReference>
<proteinExistence type="predicted"/>
<dbReference type="AlphaFoldDB" id="A0A9X4BC38"/>
<name>A0A9X4BC38_9ENTR</name>
<gene>
    <name evidence="1" type="ORF">OEZ79_09130</name>
    <name evidence="2" type="ORF">VOF76_04695</name>
</gene>
<organism evidence="1 3">
    <name type="scientific">Leclercia adecarboxylata</name>
    <dbReference type="NCBI Taxonomy" id="83655"/>
    <lineage>
        <taxon>Bacteria</taxon>
        <taxon>Pseudomonadati</taxon>
        <taxon>Pseudomonadota</taxon>
        <taxon>Gammaproteobacteria</taxon>
        <taxon>Enterobacterales</taxon>
        <taxon>Enterobacteriaceae</taxon>
        <taxon>Leclercia</taxon>
    </lineage>
</organism>
<dbReference type="Proteomes" id="UP001357437">
    <property type="component" value="Unassembled WGS sequence"/>
</dbReference>
<evidence type="ECO:0000313" key="4">
    <source>
        <dbReference type="Proteomes" id="UP001357437"/>
    </source>
</evidence>
<evidence type="ECO:0000313" key="2">
    <source>
        <dbReference type="EMBL" id="MEC3935464.1"/>
    </source>
</evidence>
<keyword evidence="4" id="KW-1185">Reference proteome</keyword>
<dbReference type="EMBL" id="JAOURS010000007">
    <property type="protein sequence ID" value="MDC6638396.1"/>
    <property type="molecule type" value="Genomic_DNA"/>
</dbReference>
<reference evidence="1" key="1">
    <citation type="journal article" date="2023" name="Genes Genomics">
        <title>Genomic insights of Leclercia adecarboxylata strains linked to an outbreak in public hospitals in Mexico.</title>
        <authorList>
            <person name="Barrios-Villa E."/>
            <person name="Pacheco-Flores B."/>
            <person name="Lozano-Zarain P."/>
            <person name="Del Campo-Ortega R."/>
            <person name="de Jesus Ascencio-Montiel I."/>
            <person name="Gonzalez-Leon M."/>
            <person name="Camorlinga-Ponce M."/>
            <person name="Gaytan Cervantes F.J."/>
            <person name="Gonzalez Torres C."/>
            <person name="Aguilar E."/>
            <person name="Gonzalez Ibarra J."/>
            <person name="Torres Lopez F.J."/>
            <person name="Rosas-Vargas H."/>
            <person name="Gonzalez-Bonilla C.R."/>
            <person name="Del Carmen Rocha-Gracia R."/>
        </authorList>
    </citation>
    <scope>NUCLEOTIDE SEQUENCE</scope>
    <source>
        <strain evidence="1">Lac40</strain>
    </source>
</reference>
<comment type="caution">
    <text evidence="1">The sequence shown here is derived from an EMBL/GenBank/DDBJ whole genome shotgun (WGS) entry which is preliminary data.</text>
</comment>
<dbReference type="EMBL" id="JAYMCU010000005">
    <property type="protein sequence ID" value="MEC3935464.1"/>
    <property type="molecule type" value="Genomic_DNA"/>
</dbReference>
<accession>A0A9X4BC38</accession>
<evidence type="ECO:0000313" key="3">
    <source>
        <dbReference type="Proteomes" id="UP001149314"/>
    </source>
</evidence>
<protein>
    <submittedName>
        <fullName evidence="1">Uncharacterized protein</fullName>
    </submittedName>
</protein>
<sequence>MTSIERAEECVPVFQPRERGKVVCVVFCSPSAETIHQGLGAHYTLKDAQKGKKNSVSKILSGDSQRIVIKALRFPFRMLRQRKTFCQTP</sequence>
<dbReference type="GeneID" id="30334784"/>
<reference evidence="2 4" key="2">
    <citation type="submission" date="2024-01" db="EMBL/GenBank/DDBJ databases">
        <title>Comparative Genomics of Leclercia adecarboxylata Strains Isolated from Several Sources.</title>
        <authorList>
            <person name="Yescas-Zazueta V."/>
            <person name="Balbuena-Alonso M.G."/>
            <person name="Valencia D."/>
            <person name="Mendez-Pfeiffer P.A."/>
            <person name="Ballesteros-Monrreal M.G."/>
            <person name="Rocha-Gracia R.D.C."/>
            <person name="Barrios-Villa E."/>
        </authorList>
    </citation>
    <scope>NUCLEOTIDE SEQUENCE [LARGE SCALE GENOMIC DNA]</scope>
    <source>
        <strain evidence="2 4">33MEM</strain>
    </source>
</reference>